<dbReference type="GO" id="GO:0005886">
    <property type="term" value="C:plasma membrane"/>
    <property type="evidence" value="ECO:0007669"/>
    <property type="project" value="UniProtKB-SubCell"/>
</dbReference>
<dbReference type="Gene3D" id="3.30.565.10">
    <property type="entry name" value="Histidine kinase-like ATPase, C-terminal domain"/>
    <property type="match status" value="2"/>
</dbReference>
<evidence type="ECO:0000313" key="17">
    <source>
        <dbReference type="EMBL" id="PHQ23614.1"/>
    </source>
</evidence>
<keyword evidence="8" id="KW-0418">Kinase</keyword>
<dbReference type="SMART" id="SM00387">
    <property type="entry name" value="HATPase_c"/>
    <property type="match status" value="2"/>
</dbReference>
<dbReference type="AlphaFoldDB" id="A0A2G1VA47"/>
<keyword evidence="10" id="KW-0902">Two-component regulatory system</keyword>
<dbReference type="InterPro" id="IPR003661">
    <property type="entry name" value="HisK_dim/P_dom"/>
</dbReference>
<dbReference type="PROSITE" id="PS50110">
    <property type="entry name" value="RESPONSE_REGULATORY"/>
    <property type="match status" value="2"/>
</dbReference>
<dbReference type="GO" id="GO:0000155">
    <property type="term" value="F:phosphorelay sensor kinase activity"/>
    <property type="evidence" value="ECO:0007669"/>
    <property type="project" value="InterPro"/>
</dbReference>
<evidence type="ECO:0000256" key="13">
    <source>
        <dbReference type="SAM" id="Coils"/>
    </source>
</evidence>
<dbReference type="PANTHER" id="PTHR43547:SF2">
    <property type="entry name" value="HYBRID SIGNAL TRANSDUCTION HISTIDINE KINASE C"/>
    <property type="match status" value="1"/>
</dbReference>
<dbReference type="EMBL" id="NTFI01000013">
    <property type="protein sequence ID" value="PHQ23614.1"/>
    <property type="molecule type" value="Genomic_DNA"/>
</dbReference>
<dbReference type="InterPro" id="IPR011006">
    <property type="entry name" value="CheY-like_superfamily"/>
</dbReference>
<evidence type="ECO:0000256" key="7">
    <source>
        <dbReference type="ARBA" id="ARBA00022741"/>
    </source>
</evidence>
<dbReference type="SUPFAM" id="SSF47384">
    <property type="entry name" value="Homodimeric domain of signal transducing histidine kinase"/>
    <property type="match status" value="2"/>
</dbReference>
<dbReference type="PANTHER" id="PTHR43547">
    <property type="entry name" value="TWO-COMPONENT HISTIDINE KINASE"/>
    <property type="match status" value="1"/>
</dbReference>
<evidence type="ECO:0000256" key="8">
    <source>
        <dbReference type="ARBA" id="ARBA00022777"/>
    </source>
</evidence>
<feature type="transmembrane region" description="Helical" evidence="14">
    <location>
        <begin position="126"/>
        <end position="147"/>
    </location>
</feature>
<dbReference type="SUPFAM" id="SSF55874">
    <property type="entry name" value="ATPase domain of HSP90 chaperone/DNA topoisomerase II/histidine kinase"/>
    <property type="match status" value="2"/>
</dbReference>
<dbReference type="Gene3D" id="3.40.50.2300">
    <property type="match status" value="2"/>
</dbReference>
<dbReference type="Pfam" id="PF00072">
    <property type="entry name" value="Response_reg"/>
    <property type="match status" value="2"/>
</dbReference>
<keyword evidence="4" id="KW-1003">Cell membrane</keyword>
<evidence type="ECO:0000256" key="2">
    <source>
        <dbReference type="ARBA" id="ARBA00004236"/>
    </source>
</evidence>
<keyword evidence="14" id="KW-0812">Transmembrane</keyword>
<dbReference type="InterPro" id="IPR036890">
    <property type="entry name" value="HATPase_C_sf"/>
</dbReference>
<keyword evidence="13" id="KW-0175">Coiled coil</keyword>
<keyword evidence="5 12" id="KW-0597">Phosphoprotein</keyword>
<sequence>MGVGTCRCLKTGLNTSPLLNPLWPGWAKVMLKSLTRSLTQFSPAFGDVSHLEHYRPAYKQKNLADRAYLNRIGCLISIVIVTLGIPLDYVVYPEQFVQFAFLRVAEVAFLMAMYCITTLPSVKPYLFLVTTAFTSSVILTVVIIIYQTDGATSTYYAGINLVLLGIGFMLGLSFKEALFYTCLTLASYLAVSAASGIPDGAWRIVINNSYFIFLTGVVANIAAYFSERERFYTFCQEQEIQRKNSELKEMDRLKTEFLANVSHELRTPLTVIVGPAKHLLENEGNQLSEHSREVIERIVRNGSRLIKLVNDVLEVMSFESGKKHAKLSPIAFDRVVKSTADQLSALFHSQSGRKLQVNIGDEVIPVMGSEMQLERVCFNLIQNAYKFSPAKNGEVSVSLVRQGSKAVLTVKDNGIGIDPKDHKVIFERYRQADGSQTRRYHGTGIGLALVREIVSAHGGSIDVSSKPNFGATFTVSFPITNQVIDETFSTEDERVDLFRSAEVDCLNSFEQRSAVSAGNKPLCLVVDDEPDMAAYIRTVLASEFEVQIAVDAYEGQKLFEQTRPSCVISDQMLPGMSGAEFVAWCRRQPNGQTVPIIMLTAKNDPLTKQAAIDAGSDAFLGKPFDAIALRKSLADLMKSSDRGVIARPKLVIVDDEDDIAAVLVDLFQSSYDIIRVADGGSAVETIRECQPSAVLLDHMLPDKDGIHILTELKASKELRSIPVILLTANTKSNVKEQALKLGVDDFLSKPFSGPELTTRVFNLVQRTRLERLLESKNSELEKAICELKASEAQLIHSERWRTLNHFAGALIHEIGNPLNYALSAARVAASHSDDAVRVEALADATEGLQRIQLMVRELRDFLAPTATPSLELRPISLVEVIARAAKLNADRMSQVTLSVRDVEVEVVASDSALMHVLGNLIDNALYAILEKPVADPRIDIQGAIDEEGRFVTLSVSDNGPGVPAHLGSQIFEPFIHSNKSSGLGLGLSICKTLIDKMGGLIVLEPTDHGATFKITLPLAHQSQPSPLLTALPETI</sequence>
<dbReference type="InterPro" id="IPR004358">
    <property type="entry name" value="Sig_transdc_His_kin-like_C"/>
</dbReference>
<dbReference type="Pfam" id="PF02518">
    <property type="entry name" value="HATPase_c"/>
    <property type="match status" value="2"/>
</dbReference>
<evidence type="ECO:0000256" key="1">
    <source>
        <dbReference type="ARBA" id="ARBA00000085"/>
    </source>
</evidence>
<keyword evidence="18" id="KW-1185">Reference proteome</keyword>
<dbReference type="SUPFAM" id="SSF52172">
    <property type="entry name" value="CheY-like"/>
    <property type="match status" value="2"/>
</dbReference>
<feature type="domain" description="Response regulatory" evidence="16">
    <location>
        <begin position="522"/>
        <end position="637"/>
    </location>
</feature>
<dbReference type="InterPro" id="IPR005467">
    <property type="entry name" value="His_kinase_dom"/>
</dbReference>
<dbReference type="InterPro" id="IPR003594">
    <property type="entry name" value="HATPase_dom"/>
</dbReference>
<feature type="coiled-coil region" evidence="13">
    <location>
        <begin position="766"/>
        <end position="793"/>
    </location>
</feature>
<keyword evidence="6" id="KW-0808">Transferase</keyword>
<dbReference type="CDD" id="cd00075">
    <property type="entry name" value="HATPase"/>
    <property type="match status" value="2"/>
</dbReference>
<evidence type="ECO:0000256" key="11">
    <source>
        <dbReference type="ARBA" id="ARBA00023136"/>
    </source>
</evidence>
<feature type="domain" description="Histidine kinase" evidence="15">
    <location>
        <begin position="260"/>
        <end position="481"/>
    </location>
</feature>
<dbReference type="SMART" id="SM00388">
    <property type="entry name" value="HisKA"/>
    <property type="match status" value="2"/>
</dbReference>
<comment type="subcellular location">
    <subcellularLocation>
        <location evidence="2">Cell membrane</location>
    </subcellularLocation>
</comment>
<dbReference type="InterPro" id="IPR036097">
    <property type="entry name" value="HisK_dim/P_sf"/>
</dbReference>
<feature type="transmembrane region" description="Helical" evidence="14">
    <location>
        <begin position="99"/>
        <end position="119"/>
    </location>
</feature>
<dbReference type="CDD" id="cd00082">
    <property type="entry name" value="HisKA"/>
    <property type="match status" value="2"/>
</dbReference>
<keyword evidence="7" id="KW-0547">Nucleotide-binding</keyword>
<keyword evidence="14" id="KW-1133">Transmembrane helix</keyword>
<dbReference type="Pfam" id="PF00512">
    <property type="entry name" value="HisKA"/>
    <property type="match status" value="1"/>
</dbReference>
<dbReference type="PRINTS" id="PR00344">
    <property type="entry name" value="BCTRLSENSOR"/>
</dbReference>
<keyword evidence="9" id="KW-0067">ATP-binding</keyword>
<keyword evidence="11 14" id="KW-0472">Membrane</keyword>
<dbReference type="GO" id="GO:0005524">
    <property type="term" value="F:ATP binding"/>
    <property type="evidence" value="ECO:0007669"/>
    <property type="project" value="UniProtKB-KW"/>
</dbReference>
<evidence type="ECO:0000256" key="14">
    <source>
        <dbReference type="SAM" id="Phobius"/>
    </source>
</evidence>
<dbReference type="Gene3D" id="1.10.287.130">
    <property type="match status" value="2"/>
</dbReference>
<dbReference type="EC" id="2.7.13.3" evidence="3"/>
<dbReference type="InterPro" id="IPR001789">
    <property type="entry name" value="Sig_transdc_resp-reg_receiver"/>
</dbReference>
<reference evidence="17 18" key="1">
    <citation type="submission" date="2017-09" db="EMBL/GenBank/DDBJ databases">
        <title>The draft genome sequences of Marinobacter guineae M3B.</title>
        <authorList>
            <person name="Cao J."/>
        </authorList>
    </citation>
    <scope>NUCLEOTIDE SEQUENCE [LARGE SCALE GENOMIC DNA]</scope>
    <source>
        <strain evidence="17 18">M3B</strain>
    </source>
</reference>
<feature type="modified residue" description="4-aspartylphosphate" evidence="12">
    <location>
        <position position="570"/>
    </location>
</feature>
<feature type="domain" description="Response regulatory" evidence="16">
    <location>
        <begin position="649"/>
        <end position="764"/>
    </location>
</feature>
<proteinExistence type="predicted"/>
<dbReference type="CDD" id="cd17574">
    <property type="entry name" value="REC_OmpR"/>
    <property type="match status" value="2"/>
</dbReference>
<comment type="caution">
    <text evidence="17">The sequence shown here is derived from an EMBL/GenBank/DDBJ whole genome shotgun (WGS) entry which is preliminary data.</text>
</comment>
<evidence type="ECO:0000259" key="15">
    <source>
        <dbReference type="PROSITE" id="PS50109"/>
    </source>
</evidence>
<evidence type="ECO:0000313" key="18">
    <source>
        <dbReference type="Proteomes" id="UP000229044"/>
    </source>
</evidence>
<evidence type="ECO:0000256" key="3">
    <source>
        <dbReference type="ARBA" id="ARBA00012438"/>
    </source>
</evidence>
<evidence type="ECO:0000256" key="4">
    <source>
        <dbReference type="ARBA" id="ARBA00022475"/>
    </source>
</evidence>
<gene>
    <name evidence="17" type="ORF">CLH62_20245</name>
</gene>
<dbReference type="SMART" id="SM00448">
    <property type="entry name" value="REC"/>
    <property type="match status" value="2"/>
</dbReference>
<feature type="transmembrane region" description="Helical" evidence="14">
    <location>
        <begin position="153"/>
        <end position="170"/>
    </location>
</feature>
<evidence type="ECO:0000256" key="9">
    <source>
        <dbReference type="ARBA" id="ARBA00022840"/>
    </source>
</evidence>
<feature type="transmembrane region" description="Helical" evidence="14">
    <location>
        <begin position="209"/>
        <end position="226"/>
    </location>
</feature>
<dbReference type="PROSITE" id="PS50109">
    <property type="entry name" value="HIS_KIN"/>
    <property type="match status" value="2"/>
</dbReference>
<dbReference type="FunFam" id="3.30.565.10:FF:000023">
    <property type="entry name" value="PAS domain-containing sensor histidine kinase"/>
    <property type="match status" value="1"/>
</dbReference>
<feature type="domain" description="Histidine kinase" evidence="15">
    <location>
        <begin position="809"/>
        <end position="1020"/>
    </location>
</feature>
<name>A0A2G1VA47_9GAMM</name>
<dbReference type="Proteomes" id="UP000229044">
    <property type="component" value="Unassembled WGS sequence"/>
</dbReference>
<dbReference type="OrthoDB" id="9772100at2"/>
<organism evidence="17 18">
    <name type="scientific">Marinobacter guineae</name>
    <dbReference type="NCBI Taxonomy" id="432303"/>
    <lineage>
        <taxon>Bacteria</taxon>
        <taxon>Pseudomonadati</taxon>
        <taxon>Pseudomonadota</taxon>
        <taxon>Gammaproteobacteria</taxon>
        <taxon>Pseudomonadales</taxon>
        <taxon>Marinobacteraceae</taxon>
        <taxon>Marinobacter</taxon>
    </lineage>
</organism>
<accession>A0A2G1VA47</accession>
<evidence type="ECO:0000256" key="10">
    <source>
        <dbReference type="ARBA" id="ARBA00023012"/>
    </source>
</evidence>
<feature type="transmembrane region" description="Helical" evidence="14">
    <location>
        <begin position="68"/>
        <end position="87"/>
    </location>
</feature>
<evidence type="ECO:0000256" key="12">
    <source>
        <dbReference type="PROSITE-ProRule" id="PRU00169"/>
    </source>
</evidence>
<comment type="catalytic activity">
    <reaction evidence="1">
        <text>ATP + protein L-histidine = ADP + protein N-phospho-L-histidine.</text>
        <dbReference type="EC" id="2.7.13.3"/>
    </reaction>
</comment>
<protein>
    <recommendedName>
        <fullName evidence="3">histidine kinase</fullName>
        <ecNumber evidence="3">2.7.13.3</ecNumber>
    </recommendedName>
</protein>
<evidence type="ECO:0000259" key="16">
    <source>
        <dbReference type="PROSITE" id="PS50110"/>
    </source>
</evidence>
<evidence type="ECO:0000256" key="5">
    <source>
        <dbReference type="ARBA" id="ARBA00022553"/>
    </source>
</evidence>
<evidence type="ECO:0000256" key="6">
    <source>
        <dbReference type="ARBA" id="ARBA00022679"/>
    </source>
</evidence>
<feature type="modified residue" description="4-aspartylphosphate" evidence="12">
    <location>
        <position position="697"/>
    </location>
</feature>